<comment type="caution">
    <text evidence="2">The sequence shown here is derived from an EMBL/GenBank/DDBJ whole genome shotgun (WGS) entry which is preliminary data.</text>
</comment>
<feature type="domain" description="PilZ" evidence="1">
    <location>
        <begin position="3"/>
        <end position="84"/>
    </location>
</feature>
<proteinExistence type="predicted"/>
<dbReference type="EMBL" id="BAABWN010000005">
    <property type="protein sequence ID" value="GAA6168091.1"/>
    <property type="molecule type" value="Genomic_DNA"/>
</dbReference>
<keyword evidence="3" id="KW-1185">Reference proteome</keyword>
<sequence>MVERRRSQRVNYSCKIKLDHPQLNGQVVTCRDISDTGLYVLISNCDKDLIGSTLQLQVITSLPRPKTRLTKIVRSDTDGIGLKFIA</sequence>
<dbReference type="SUPFAM" id="SSF141371">
    <property type="entry name" value="PilZ domain-like"/>
    <property type="match status" value="1"/>
</dbReference>
<name>A0ABQ0A8Z4_9GAMM</name>
<dbReference type="Proteomes" id="UP001465153">
    <property type="component" value="Unassembled WGS sequence"/>
</dbReference>
<gene>
    <name evidence="2" type="ORF">NBRC116591_19020</name>
</gene>
<dbReference type="Pfam" id="PF07238">
    <property type="entry name" value="PilZ"/>
    <property type="match status" value="1"/>
</dbReference>
<evidence type="ECO:0000313" key="2">
    <source>
        <dbReference type="EMBL" id="GAA6168091.1"/>
    </source>
</evidence>
<reference evidence="2 3" key="1">
    <citation type="submission" date="2024-04" db="EMBL/GenBank/DDBJ databases">
        <title>Draft genome sequence of Sessilibacter corallicola NBRC 116591.</title>
        <authorList>
            <person name="Miyakawa T."/>
            <person name="Kusuya Y."/>
            <person name="Miura T."/>
        </authorList>
    </citation>
    <scope>NUCLEOTIDE SEQUENCE [LARGE SCALE GENOMIC DNA]</scope>
    <source>
        <strain evidence="2 3">KU-00831-HH</strain>
    </source>
</reference>
<dbReference type="RefSeq" id="WP_233090893.1">
    <property type="nucleotide sequence ID" value="NZ_BAABWN010000005.1"/>
</dbReference>
<evidence type="ECO:0000313" key="3">
    <source>
        <dbReference type="Proteomes" id="UP001465153"/>
    </source>
</evidence>
<dbReference type="InterPro" id="IPR009875">
    <property type="entry name" value="PilZ_domain"/>
</dbReference>
<accession>A0ABQ0A8Z4</accession>
<organism evidence="2 3">
    <name type="scientific">Sessilibacter corallicola</name>
    <dbReference type="NCBI Taxonomy" id="2904075"/>
    <lineage>
        <taxon>Bacteria</taxon>
        <taxon>Pseudomonadati</taxon>
        <taxon>Pseudomonadota</taxon>
        <taxon>Gammaproteobacteria</taxon>
        <taxon>Cellvibrionales</taxon>
        <taxon>Cellvibrionaceae</taxon>
        <taxon>Sessilibacter</taxon>
    </lineage>
</organism>
<evidence type="ECO:0000259" key="1">
    <source>
        <dbReference type="Pfam" id="PF07238"/>
    </source>
</evidence>
<dbReference type="Gene3D" id="2.40.10.220">
    <property type="entry name" value="predicted glycosyltransferase like domains"/>
    <property type="match status" value="1"/>
</dbReference>
<protein>
    <recommendedName>
        <fullName evidence="1">PilZ domain-containing protein</fullName>
    </recommendedName>
</protein>